<name>A0A928VT59_9CYAN</name>
<gene>
    <name evidence="1" type="ORF">IQ266_26385</name>
</gene>
<reference evidence="1" key="1">
    <citation type="submission" date="2020-10" db="EMBL/GenBank/DDBJ databases">
        <authorList>
            <person name="Castelo-Branco R."/>
            <person name="Eusebio N."/>
            <person name="Adriana R."/>
            <person name="Vieira A."/>
            <person name="Brugerolle De Fraissinette N."/>
            <person name="Rezende De Castro R."/>
            <person name="Schneider M.P."/>
            <person name="Vasconcelos V."/>
            <person name="Leao P.N."/>
        </authorList>
    </citation>
    <scope>NUCLEOTIDE SEQUENCE</scope>
    <source>
        <strain evidence="1">LEGE 11480</strain>
    </source>
</reference>
<keyword evidence="2" id="KW-1185">Reference proteome</keyword>
<proteinExistence type="predicted"/>
<organism evidence="1 2">
    <name type="scientific">Romeriopsis navalis LEGE 11480</name>
    <dbReference type="NCBI Taxonomy" id="2777977"/>
    <lineage>
        <taxon>Bacteria</taxon>
        <taxon>Bacillati</taxon>
        <taxon>Cyanobacteriota</taxon>
        <taxon>Cyanophyceae</taxon>
        <taxon>Leptolyngbyales</taxon>
        <taxon>Leptolyngbyaceae</taxon>
        <taxon>Romeriopsis</taxon>
        <taxon>Romeriopsis navalis</taxon>
    </lineage>
</organism>
<feature type="non-terminal residue" evidence="1">
    <location>
        <position position="67"/>
    </location>
</feature>
<protein>
    <submittedName>
        <fullName evidence="1">Uncharacterized protein</fullName>
    </submittedName>
</protein>
<accession>A0A928VT59</accession>
<sequence>MNYLFLLLGLGIAGGSLFYGLIRPPALNFRARNQCHNHSRYDMDVTYQDTCPANRTTYRTYYGCLLY</sequence>
<dbReference type="EMBL" id="JADEXQ010000170">
    <property type="protein sequence ID" value="MBE9033267.1"/>
    <property type="molecule type" value="Genomic_DNA"/>
</dbReference>
<evidence type="ECO:0000313" key="2">
    <source>
        <dbReference type="Proteomes" id="UP000625316"/>
    </source>
</evidence>
<dbReference type="AlphaFoldDB" id="A0A928VT59"/>
<dbReference type="Proteomes" id="UP000625316">
    <property type="component" value="Unassembled WGS sequence"/>
</dbReference>
<comment type="caution">
    <text evidence="1">The sequence shown here is derived from an EMBL/GenBank/DDBJ whole genome shotgun (WGS) entry which is preliminary data.</text>
</comment>
<evidence type="ECO:0000313" key="1">
    <source>
        <dbReference type="EMBL" id="MBE9033267.1"/>
    </source>
</evidence>
<dbReference type="RefSeq" id="WP_264328077.1">
    <property type="nucleotide sequence ID" value="NZ_JADEXQ010000170.1"/>
</dbReference>